<dbReference type="RefSeq" id="XP_014261721.1">
    <property type="nucleotide sequence ID" value="XM_014406235.2"/>
</dbReference>
<accession>A0A8I6SB43</accession>
<evidence type="ECO:0000256" key="2">
    <source>
        <dbReference type="SAM" id="MobiDB-lite"/>
    </source>
</evidence>
<feature type="compositionally biased region" description="Polar residues" evidence="2">
    <location>
        <begin position="45"/>
        <end position="61"/>
    </location>
</feature>
<feature type="region of interest" description="Disordered" evidence="2">
    <location>
        <begin position="45"/>
        <end position="88"/>
    </location>
</feature>
<organism evidence="4 5">
    <name type="scientific">Cimex lectularius</name>
    <name type="common">Bed bug</name>
    <name type="synonym">Acanthia lectularia</name>
    <dbReference type="NCBI Taxonomy" id="79782"/>
    <lineage>
        <taxon>Eukaryota</taxon>
        <taxon>Metazoa</taxon>
        <taxon>Ecdysozoa</taxon>
        <taxon>Arthropoda</taxon>
        <taxon>Hexapoda</taxon>
        <taxon>Insecta</taxon>
        <taxon>Pterygota</taxon>
        <taxon>Neoptera</taxon>
        <taxon>Paraneoptera</taxon>
        <taxon>Hemiptera</taxon>
        <taxon>Heteroptera</taxon>
        <taxon>Panheteroptera</taxon>
        <taxon>Cimicomorpha</taxon>
        <taxon>Cimicidae</taxon>
        <taxon>Cimex</taxon>
    </lineage>
</organism>
<feature type="compositionally biased region" description="Low complexity" evidence="2">
    <location>
        <begin position="410"/>
        <end position="421"/>
    </location>
</feature>
<sequence length="694" mass="79568">MSTVGNDCENTADDGVEENGIHEMYTKDLGQGYFPTAKINKITVDQSDGDSIQSNSRNQPKPYNEWKSTNHHLFSQSNPNESDGGAMVSSLGQNLQQMNSYIPQGFREKKQVNPPITKNYHSPQMYYSTEQRKPRHESPVCAGANKYHLDDWSLPRNQRLMEQDMVPSSSPENPEMIGHYRKARLEVQKNRHLSPYNNYDNNPLYNYNNEVQYDPEFNPKCMFRENGNFFSKPNRPEYNQTHQFIQHDYTPNRYNSPYGNFNSSNPPGYLNKSCPCDSSHSKLKQKEMRKAEKLKNKQISDLYRIVWLQNEQLAMLQNQVRKLVEMAVKNDKTDTEQNLMQKREQEAHMNKKYIKGTKETRTFNLSVIEENQNITEKVSVGIMTSFIENGVGRIMENDKNKMSKTITPKSESSSLSSSCDSLSEETEEEKVLPILKPPKKIKSQQNKKGNKRDESFTLNGVEIPTVVDNVPSPQTSFHLDMQDYRSTSTSDSAESSSEESGSDEELKGTQQVGWTFYDNVVGKVNNMLKKADDLEEEEDSENEIRNTTMEQLKRLGISFVESENTNPKKVTFGQGGFKEPLLQHKLRADCDTSMRMNALATKYLTGKLERVKDAALTGQTNTNLSFATMRYLERYHLVPQEKTPKDECNGNKKTKTKKNKLDKKKVKNLHNAKSGKILDITAIKQQPKLLPKKL</sequence>
<keyword evidence="5" id="KW-1185">Reference proteome</keyword>
<feature type="region of interest" description="Disordered" evidence="2">
    <location>
        <begin position="398"/>
        <end position="509"/>
    </location>
</feature>
<dbReference type="Proteomes" id="UP000494040">
    <property type="component" value="Unassembled WGS sequence"/>
</dbReference>
<dbReference type="InterPro" id="IPR057655">
    <property type="entry name" value="STIL_CC"/>
</dbReference>
<feature type="compositionally biased region" description="Basic residues" evidence="2">
    <location>
        <begin position="652"/>
        <end position="668"/>
    </location>
</feature>
<feature type="coiled-coil region" evidence="1">
    <location>
        <begin position="517"/>
        <end position="544"/>
    </location>
</feature>
<keyword evidence="1" id="KW-0175">Coiled coil</keyword>
<reference evidence="4" key="1">
    <citation type="submission" date="2022-01" db="UniProtKB">
        <authorList>
            <consortium name="EnsemblMetazoa"/>
        </authorList>
    </citation>
    <scope>IDENTIFICATION</scope>
</reference>
<evidence type="ECO:0000259" key="3">
    <source>
        <dbReference type="Pfam" id="PF25775"/>
    </source>
</evidence>
<protein>
    <recommendedName>
        <fullName evidence="3">STIL coiled coil region domain-containing protein</fullName>
    </recommendedName>
</protein>
<dbReference type="EnsemblMetazoa" id="XM_014406235.2">
    <property type="protein sequence ID" value="XP_014261721.1"/>
    <property type="gene ID" value="LOC106673869"/>
</dbReference>
<dbReference type="KEGG" id="clec:106673869"/>
<dbReference type="Pfam" id="PF25775">
    <property type="entry name" value="CC_STIL"/>
    <property type="match status" value="1"/>
</dbReference>
<evidence type="ECO:0000256" key="1">
    <source>
        <dbReference type="SAM" id="Coils"/>
    </source>
</evidence>
<feature type="region of interest" description="Disordered" evidence="2">
    <location>
        <begin position="642"/>
        <end position="668"/>
    </location>
</feature>
<dbReference type="GeneID" id="106673869"/>
<evidence type="ECO:0000313" key="4">
    <source>
        <dbReference type="EnsemblMetazoa" id="XP_014261721.1"/>
    </source>
</evidence>
<feature type="domain" description="STIL coiled coil region" evidence="3">
    <location>
        <begin position="300"/>
        <end position="325"/>
    </location>
</feature>
<evidence type="ECO:0000313" key="5">
    <source>
        <dbReference type="Proteomes" id="UP000494040"/>
    </source>
</evidence>
<feature type="compositionally biased region" description="Polar residues" evidence="2">
    <location>
        <begin position="71"/>
        <end position="81"/>
    </location>
</feature>
<feature type="compositionally biased region" description="Low complexity" evidence="2">
    <location>
        <begin position="486"/>
        <end position="495"/>
    </location>
</feature>
<name>A0A8I6SB43_CIMLE</name>
<proteinExistence type="predicted"/>
<dbReference type="AlphaFoldDB" id="A0A8I6SB43"/>
<dbReference type="OrthoDB" id="76173at2759"/>